<reference evidence="4 5" key="1">
    <citation type="journal article" date="2006" name="Nature">
        <title>Global trends of whole-genome duplications revealed by the ciliate Paramecium tetraurelia.</title>
        <authorList>
            <consortium name="Genoscope"/>
            <person name="Aury J.-M."/>
            <person name="Jaillon O."/>
            <person name="Duret L."/>
            <person name="Noel B."/>
            <person name="Jubin C."/>
            <person name="Porcel B.M."/>
            <person name="Segurens B."/>
            <person name="Daubin V."/>
            <person name="Anthouard V."/>
            <person name="Aiach N."/>
            <person name="Arnaiz O."/>
            <person name="Billaut A."/>
            <person name="Beisson J."/>
            <person name="Blanc I."/>
            <person name="Bouhouche K."/>
            <person name="Camara F."/>
            <person name="Duharcourt S."/>
            <person name="Guigo R."/>
            <person name="Gogendeau D."/>
            <person name="Katinka M."/>
            <person name="Keller A.-M."/>
            <person name="Kissmehl R."/>
            <person name="Klotz C."/>
            <person name="Koll F."/>
            <person name="Le Moue A."/>
            <person name="Lepere C."/>
            <person name="Malinsky S."/>
            <person name="Nowacki M."/>
            <person name="Nowak J.K."/>
            <person name="Plattner H."/>
            <person name="Poulain J."/>
            <person name="Ruiz F."/>
            <person name="Serrano V."/>
            <person name="Zagulski M."/>
            <person name="Dessen P."/>
            <person name="Betermier M."/>
            <person name="Weissenbach J."/>
            <person name="Scarpelli C."/>
            <person name="Schachter V."/>
            <person name="Sperling L."/>
            <person name="Meyer E."/>
            <person name="Cohen J."/>
            <person name="Wincker P."/>
        </authorList>
    </citation>
    <scope>NUCLEOTIDE SEQUENCE [LARGE SCALE GENOMIC DNA]</scope>
    <source>
        <strain evidence="4 5">Stock d4-2</strain>
    </source>
</reference>
<dbReference type="RefSeq" id="XP_001425519.1">
    <property type="nucleotide sequence ID" value="XM_001425482.1"/>
</dbReference>
<dbReference type="InterPro" id="IPR019734">
    <property type="entry name" value="TPR_rpt"/>
</dbReference>
<feature type="repeat" description="TPR" evidence="3">
    <location>
        <begin position="195"/>
        <end position="228"/>
    </location>
</feature>
<evidence type="ECO:0000256" key="3">
    <source>
        <dbReference type="PROSITE-ProRule" id="PRU00339"/>
    </source>
</evidence>
<evidence type="ECO:0000313" key="4">
    <source>
        <dbReference type="EMBL" id="CAK58121.1"/>
    </source>
</evidence>
<accession>A0BHV4</accession>
<dbReference type="OrthoDB" id="66906at2759"/>
<dbReference type="OMA" id="NIESKCQ"/>
<dbReference type="KEGG" id="ptm:GSPATT00029157001"/>
<evidence type="ECO:0000313" key="5">
    <source>
        <dbReference type="Proteomes" id="UP000000600"/>
    </source>
</evidence>
<dbReference type="AlphaFoldDB" id="A0BHV4"/>
<keyword evidence="1" id="KW-0677">Repeat</keyword>
<sequence length="277" mass="32812">MCAYHPESPARYICQGESCFEKRIFCHACLKNNKHMHSVNRNELIEELPQILEGSRQDCDHLLEFIEETFKEIILFKDYLIRAIRKKYHIQIELFNEINIESKCQALDNLIKFKEDSKIIQQVLDQPFKTVLSHIKDGITDVCLEQVTYLGQMTEQERQQFQNHITESQNLFQSNRLEEALEKVERALIINPRDLDALIQKGNILMRLQRLKEAQQQFIQALKIDELHVTSRFALGSYYIRTNQRRQALQQYFKIIDINPGNQQAIIQIDQLLEETY</sequence>
<proteinExistence type="predicted"/>
<dbReference type="InParanoid" id="A0BHV4"/>
<keyword evidence="5" id="KW-1185">Reference proteome</keyword>
<organism evidence="4 5">
    <name type="scientific">Paramecium tetraurelia</name>
    <dbReference type="NCBI Taxonomy" id="5888"/>
    <lineage>
        <taxon>Eukaryota</taxon>
        <taxon>Sar</taxon>
        <taxon>Alveolata</taxon>
        <taxon>Ciliophora</taxon>
        <taxon>Intramacronucleata</taxon>
        <taxon>Oligohymenophorea</taxon>
        <taxon>Peniculida</taxon>
        <taxon>Parameciidae</taxon>
        <taxon>Paramecium</taxon>
    </lineage>
</organism>
<gene>
    <name evidence="4" type="ORF">GSPATT00029157001</name>
</gene>
<name>A0BHV4_PARTE</name>
<dbReference type="Proteomes" id="UP000000600">
    <property type="component" value="Unassembled WGS sequence"/>
</dbReference>
<dbReference type="PANTHER" id="PTHR44943:SF8">
    <property type="entry name" value="TPR REPEAT-CONTAINING PROTEIN MJ0263"/>
    <property type="match status" value="1"/>
</dbReference>
<feature type="repeat" description="TPR" evidence="3">
    <location>
        <begin position="229"/>
        <end position="262"/>
    </location>
</feature>
<dbReference type="Pfam" id="PF14559">
    <property type="entry name" value="TPR_19"/>
    <property type="match status" value="1"/>
</dbReference>
<dbReference type="SMART" id="SM00028">
    <property type="entry name" value="TPR"/>
    <property type="match status" value="2"/>
</dbReference>
<dbReference type="InterPro" id="IPR051685">
    <property type="entry name" value="Ycf3/AcsC/BcsC/TPR_MFPF"/>
</dbReference>
<dbReference type="EMBL" id="CT867996">
    <property type="protein sequence ID" value="CAK58121.1"/>
    <property type="molecule type" value="Genomic_DNA"/>
</dbReference>
<evidence type="ECO:0000256" key="2">
    <source>
        <dbReference type="ARBA" id="ARBA00022803"/>
    </source>
</evidence>
<protein>
    <submittedName>
        <fullName evidence="4">Uncharacterized protein</fullName>
    </submittedName>
</protein>
<dbReference type="InterPro" id="IPR011990">
    <property type="entry name" value="TPR-like_helical_dom_sf"/>
</dbReference>
<dbReference type="PANTHER" id="PTHR44943">
    <property type="entry name" value="CELLULOSE SYNTHASE OPERON PROTEIN C"/>
    <property type="match status" value="1"/>
</dbReference>
<dbReference type="PROSITE" id="PS50005">
    <property type="entry name" value="TPR"/>
    <property type="match status" value="2"/>
</dbReference>
<dbReference type="HOGENOM" id="CLU_1006305_0_0_1"/>
<dbReference type="GeneID" id="5011303"/>
<dbReference type="Gene3D" id="1.25.40.10">
    <property type="entry name" value="Tetratricopeptide repeat domain"/>
    <property type="match status" value="1"/>
</dbReference>
<dbReference type="SUPFAM" id="SSF48452">
    <property type="entry name" value="TPR-like"/>
    <property type="match status" value="1"/>
</dbReference>
<keyword evidence="2 3" id="KW-0802">TPR repeat</keyword>
<dbReference type="STRING" id="5888.A0BHV4"/>
<evidence type="ECO:0000256" key="1">
    <source>
        <dbReference type="ARBA" id="ARBA00022737"/>
    </source>
</evidence>